<keyword evidence="5" id="KW-0234">DNA repair</keyword>
<dbReference type="InterPro" id="IPR001497">
    <property type="entry name" value="MethylDNA_cys_MeTrfase_AS"/>
</dbReference>
<dbReference type="SUPFAM" id="SSF46767">
    <property type="entry name" value="Methylated DNA-protein cysteine methyltransferase, C-terminal domain"/>
    <property type="match status" value="1"/>
</dbReference>
<dbReference type="AlphaFoldDB" id="A0A1I4ZQ51"/>
<dbReference type="GO" id="GO:0006281">
    <property type="term" value="P:DNA repair"/>
    <property type="evidence" value="ECO:0007669"/>
    <property type="project" value="UniProtKB-KW"/>
</dbReference>
<dbReference type="RefSeq" id="WP_091194407.1">
    <property type="nucleotide sequence ID" value="NZ_FOVE01000011.1"/>
</dbReference>
<evidence type="ECO:0000313" key="8">
    <source>
        <dbReference type="EMBL" id="SFN52404.1"/>
    </source>
</evidence>
<proteinExistence type="predicted"/>
<evidence type="ECO:0000256" key="4">
    <source>
        <dbReference type="ARBA" id="ARBA00022763"/>
    </source>
</evidence>
<dbReference type="InterPro" id="IPR036217">
    <property type="entry name" value="MethylDNA_cys_MeTrfase_DNAb"/>
</dbReference>
<dbReference type="CDD" id="cd06445">
    <property type="entry name" value="ATase"/>
    <property type="match status" value="1"/>
</dbReference>
<comment type="catalytic activity">
    <reaction evidence="1">
        <text>a 4-O-methyl-thymidine in DNA + L-cysteinyl-[protein] = a thymidine in DNA + S-methyl-L-cysteinyl-[protein]</text>
        <dbReference type="Rhea" id="RHEA:53428"/>
        <dbReference type="Rhea" id="RHEA-COMP:10131"/>
        <dbReference type="Rhea" id="RHEA-COMP:10132"/>
        <dbReference type="Rhea" id="RHEA-COMP:13555"/>
        <dbReference type="Rhea" id="RHEA-COMP:13556"/>
        <dbReference type="ChEBI" id="CHEBI:29950"/>
        <dbReference type="ChEBI" id="CHEBI:82612"/>
        <dbReference type="ChEBI" id="CHEBI:137386"/>
        <dbReference type="ChEBI" id="CHEBI:137387"/>
        <dbReference type="EC" id="2.1.1.63"/>
    </reaction>
</comment>
<reference evidence="9" key="1">
    <citation type="submission" date="2016-10" db="EMBL/GenBank/DDBJ databases">
        <authorList>
            <person name="Varghese N."/>
            <person name="Submissions S."/>
        </authorList>
    </citation>
    <scope>NUCLEOTIDE SEQUENCE [LARGE SCALE GENOMIC DNA]</scope>
    <source>
        <strain evidence="9">DSM 6150</strain>
    </source>
</reference>
<evidence type="ECO:0000259" key="7">
    <source>
        <dbReference type="Pfam" id="PF01035"/>
    </source>
</evidence>
<dbReference type="Proteomes" id="UP000242869">
    <property type="component" value="Unassembled WGS sequence"/>
</dbReference>
<sequence>MTENFDAVIASPVGFLGLQETAGVLTRIEFLGPQAVARAPQSALLQETGRQLAAWFADPAFEFSLPYRLEGTEFRRKVWLQIAAIPCGEVKTYTEIANALDSAPRPVGGACGANPLPLVIPCHRVVAAQGLGGFNAKRGGQDWLPIKRWLLDHERSC</sequence>
<accession>A0A1I4ZQ51</accession>
<feature type="domain" description="Methylated-DNA-[protein]-cysteine S-methyltransferase DNA binding" evidence="7">
    <location>
        <begin position="73"/>
        <end position="155"/>
    </location>
</feature>
<dbReference type="NCBIfam" id="TIGR00589">
    <property type="entry name" value="ogt"/>
    <property type="match status" value="1"/>
</dbReference>
<name>A0A1I4ZQ51_9NEIS</name>
<evidence type="ECO:0000256" key="1">
    <source>
        <dbReference type="ARBA" id="ARBA00001286"/>
    </source>
</evidence>
<evidence type="ECO:0000313" key="9">
    <source>
        <dbReference type="Proteomes" id="UP000242869"/>
    </source>
</evidence>
<dbReference type="Gene3D" id="1.10.10.10">
    <property type="entry name" value="Winged helix-like DNA-binding domain superfamily/Winged helix DNA-binding domain"/>
    <property type="match status" value="1"/>
</dbReference>
<keyword evidence="3 8" id="KW-0808">Transferase</keyword>
<keyword evidence="9" id="KW-1185">Reference proteome</keyword>
<dbReference type="PROSITE" id="PS00374">
    <property type="entry name" value="MGMT"/>
    <property type="match status" value="1"/>
</dbReference>
<keyword evidence="4" id="KW-0227">DNA damage</keyword>
<evidence type="ECO:0000256" key="2">
    <source>
        <dbReference type="ARBA" id="ARBA00022603"/>
    </source>
</evidence>
<dbReference type="Gene3D" id="3.30.160.70">
    <property type="entry name" value="Methylated DNA-protein cysteine methyltransferase domain"/>
    <property type="match status" value="1"/>
</dbReference>
<dbReference type="PANTHER" id="PTHR10815">
    <property type="entry name" value="METHYLATED-DNA--PROTEIN-CYSTEINE METHYLTRANSFERASE"/>
    <property type="match status" value="1"/>
</dbReference>
<dbReference type="InterPro" id="IPR036631">
    <property type="entry name" value="MGMT_N_sf"/>
</dbReference>
<organism evidence="8 9">
    <name type="scientific">Formivibrio citricus</name>
    <dbReference type="NCBI Taxonomy" id="83765"/>
    <lineage>
        <taxon>Bacteria</taxon>
        <taxon>Pseudomonadati</taxon>
        <taxon>Pseudomonadota</taxon>
        <taxon>Betaproteobacteria</taxon>
        <taxon>Neisseriales</taxon>
        <taxon>Chitinibacteraceae</taxon>
        <taxon>Formivibrio</taxon>
    </lineage>
</organism>
<dbReference type="EMBL" id="FOVE01000011">
    <property type="protein sequence ID" value="SFN52404.1"/>
    <property type="molecule type" value="Genomic_DNA"/>
</dbReference>
<dbReference type="GO" id="GO:0003908">
    <property type="term" value="F:methylated-DNA-[protein]-cysteine S-methyltransferase activity"/>
    <property type="evidence" value="ECO:0007669"/>
    <property type="project" value="UniProtKB-EC"/>
</dbReference>
<protein>
    <submittedName>
        <fullName evidence="8">Methylated-DNA-[protein]-cysteine S-methyltransferase</fullName>
    </submittedName>
</protein>
<evidence type="ECO:0000256" key="6">
    <source>
        <dbReference type="ARBA" id="ARBA00049348"/>
    </source>
</evidence>
<evidence type="ECO:0000256" key="5">
    <source>
        <dbReference type="ARBA" id="ARBA00023204"/>
    </source>
</evidence>
<comment type="catalytic activity">
    <reaction evidence="6">
        <text>a 6-O-methyl-2'-deoxyguanosine in DNA + L-cysteinyl-[protein] = S-methyl-L-cysteinyl-[protein] + a 2'-deoxyguanosine in DNA</text>
        <dbReference type="Rhea" id="RHEA:24000"/>
        <dbReference type="Rhea" id="RHEA-COMP:10131"/>
        <dbReference type="Rhea" id="RHEA-COMP:10132"/>
        <dbReference type="Rhea" id="RHEA-COMP:11367"/>
        <dbReference type="Rhea" id="RHEA-COMP:11368"/>
        <dbReference type="ChEBI" id="CHEBI:29950"/>
        <dbReference type="ChEBI" id="CHEBI:82612"/>
        <dbReference type="ChEBI" id="CHEBI:85445"/>
        <dbReference type="ChEBI" id="CHEBI:85448"/>
        <dbReference type="EC" id="2.1.1.63"/>
    </reaction>
</comment>
<gene>
    <name evidence="8" type="ORF">SAMN05660284_01675</name>
</gene>
<dbReference type="InterPro" id="IPR014048">
    <property type="entry name" value="MethylDNA_cys_MeTrfase_DNA-bd"/>
</dbReference>
<dbReference type="InterPro" id="IPR036388">
    <property type="entry name" value="WH-like_DNA-bd_sf"/>
</dbReference>
<dbReference type="SUPFAM" id="SSF53155">
    <property type="entry name" value="Methylated DNA-protein cysteine methyltransferase domain"/>
    <property type="match status" value="1"/>
</dbReference>
<dbReference type="Pfam" id="PF01035">
    <property type="entry name" value="DNA_binding_1"/>
    <property type="match status" value="1"/>
</dbReference>
<dbReference type="PANTHER" id="PTHR10815:SF13">
    <property type="entry name" value="METHYLATED-DNA--PROTEIN-CYSTEINE METHYLTRANSFERASE"/>
    <property type="match status" value="1"/>
</dbReference>
<dbReference type="OrthoDB" id="9811249at2"/>
<dbReference type="GO" id="GO:0032259">
    <property type="term" value="P:methylation"/>
    <property type="evidence" value="ECO:0007669"/>
    <property type="project" value="UniProtKB-KW"/>
</dbReference>
<keyword evidence="2 8" id="KW-0489">Methyltransferase</keyword>
<evidence type="ECO:0000256" key="3">
    <source>
        <dbReference type="ARBA" id="ARBA00022679"/>
    </source>
</evidence>
<dbReference type="STRING" id="83765.SAMN05660284_01675"/>